<name>A0A814VBW0_9BILA</name>
<accession>A0A814VBW0</accession>
<dbReference type="NCBIfam" id="NF006058">
    <property type="entry name" value="PRK08206.1"/>
    <property type="match status" value="1"/>
</dbReference>
<dbReference type="PANTHER" id="PTHR42937">
    <property type="match status" value="1"/>
</dbReference>
<dbReference type="InterPro" id="IPR036052">
    <property type="entry name" value="TrpB-like_PALP_sf"/>
</dbReference>
<feature type="domain" description="Tryptophan synthase beta chain-like PALP" evidence="1">
    <location>
        <begin position="52"/>
        <end position="358"/>
    </location>
</feature>
<dbReference type="InterPro" id="IPR010081">
    <property type="entry name" value="DiNH2opropionate_NH3_lyase"/>
</dbReference>
<dbReference type="SUPFAM" id="SSF53686">
    <property type="entry name" value="Tryptophan synthase beta subunit-like PLP-dependent enzymes"/>
    <property type="match status" value="1"/>
</dbReference>
<protein>
    <recommendedName>
        <fullName evidence="1">Tryptophan synthase beta chain-like PALP domain-containing protein</fullName>
    </recommendedName>
</protein>
<evidence type="ECO:0000259" key="1">
    <source>
        <dbReference type="Pfam" id="PF00291"/>
    </source>
</evidence>
<proteinExistence type="predicted"/>
<evidence type="ECO:0000313" key="3">
    <source>
        <dbReference type="EMBL" id="CAF1445613.1"/>
    </source>
</evidence>
<dbReference type="InterPro" id="IPR001926">
    <property type="entry name" value="TrpB-like_PALP"/>
</dbReference>
<gene>
    <name evidence="3" type="ORF">JXQ802_LOCUS37274</name>
    <name evidence="2" type="ORF">PYM288_LOCUS23926</name>
</gene>
<dbReference type="AlphaFoldDB" id="A0A814VBW0"/>
<dbReference type="NCBIfam" id="TIGR01747">
    <property type="entry name" value="diampropi_NH3ly"/>
    <property type="match status" value="1"/>
</dbReference>
<dbReference type="EMBL" id="CAJNOL010001980">
    <property type="protein sequence ID" value="CAF1445613.1"/>
    <property type="molecule type" value="Genomic_DNA"/>
</dbReference>
<sequence>MKRYELKNKISISESTMAGVLHTSHIYFNPKVLSFEMSPTANILEFHQKLPFYVPTRLVEAPFVAKRLGVRHVWVKDESSRFGLPAYKILGASWATYRELETRFGPFQPWSNLDELREQLKDLDITLVTATDGNHGRAVARMARWLGLKAHVFVPDDMVHARREAIKNEGAQIEIVNGTYDDAITKLTRIGGDKYLVISDTAWEGYERVPTWIVEGYGTIFREIDEQLRTLEAEQPHLVAVQMGVGSLAASVVRHYRSPNRTTHILGVEPTHAACVLRSLEADELKEVPGPHISIMAGLNCGKPSPLAWPLLRNGLSGSVAVDDSFAEEAMRLLAQDEVISGESGAAGLAGLLAVLTERNEADTMRQKLGIDQNSTVLIISTEGATDPQAYVRIVGSMPNI</sequence>
<dbReference type="Gene3D" id="3.40.50.1100">
    <property type="match status" value="2"/>
</dbReference>
<evidence type="ECO:0000313" key="2">
    <source>
        <dbReference type="EMBL" id="CAF1183302.1"/>
    </source>
</evidence>
<dbReference type="Proteomes" id="UP000663870">
    <property type="component" value="Unassembled WGS sequence"/>
</dbReference>
<dbReference type="Proteomes" id="UP000663854">
    <property type="component" value="Unassembled WGS sequence"/>
</dbReference>
<dbReference type="GO" id="GO:0030170">
    <property type="term" value="F:pyridoxal phosphate binding"/>
    <property type="evidence" value="ECO:0007669"/>
    <property type="project" value="InterPro"/>
</dbReference>
<comment type="caution">
    <text evidence="2">The sequence shown here is derived from an EMBL/GenBank/DDBJ whole genome shotgun (WGS) entry which is preliminary data.</text>
</comment>
<reference evidence="2" key="1">
    <citation type="submission" date="2021-02" db="EMBL/GenBank/DDBJ databases">
        <authorList>
            <person name="Nowell W R."/>
        </authorList>
    </citation>
    <scope>NUCLEOTIDE SEQUENCE</scope>
</reference>
<dbReference type="EMBL" id="CAJNOH010001158">
    <property type="protein sequence ID" value="CAF1183302.1"/>
    <property type="molecule type" value="Genomic_DNA"/>
</dbReference>
<keyword evidence="5" id="KW-1185">Reference proteome</keyword>
<evidence type="ECO:0000313" key="5">
    <source>
        <dbReference type="Proteomes" id="UP000663870"/>
    </source>
</evidence>
<dbReference type="GO" id="GO:0008838">
    <property type="term" value="F:diaminopropionate ammonia-lyase activity"/>
    <property type="evidence" value="ECO:0007669"/>
    <property type="project" value="InterPro"/>
</dbReference>
<dbReference type="PANTHER" id="PTHR42937:SF1">
    <property type="entry name" value="DIAMINOPROPIONATE AMMONIA-LYASE"/>
    <property type="match status" value="1"/>
</dbReference>
<evidence type="ECO:0000313" key="4">
    <source>
        <dbReference type="Proteomes" id="UP000663854"/>
    </source>
</evidence>
<organism evidence="2 4">
    <name type="scientific">Rotaria sordida</name>
    <dbReference type="NCBI Taxonomy" id="392033"/>
    <lineage>
        <taxon>Eukaryota</taxon>
        <taxon>Metazoa</taxon>
        <taxon>Spiralia</taxon>
        <taxon>Gnathifera</taxon>
        <taxon>Rotifera</taxon>
        <taxon>Eurotatoria</taxon>
        <taxon>Bdelloidea</taxon>
        <taxon>Philodinida</taxon>
        <taxon>Philodinidae</taxon>
        <taxon>Rotaria</taxon>
    </lineage>
</organism>
<dbReference type="Pfam" id="PF00291">
    <property type="entry name" value="PALP"/>
    <property type="match status" value="1"/>
</dbReference>